<gene>
    <name evidence="1" type="ORF">HYFRA_00011008</name>
</gene>
<proteinExistence type="predicted"/>
<evidence type="ECO:0000313" key="1">
    <source>
        <dbReference type="EMBL" id="CAG8955742.1"/>
    </source>
</evidence>
<evidence type="ECO:0000313" key="2">
    <source>
        <dbReference type="Proteomes" id="UP000696280"/>
    </source>
</evidence>
<protein>
    <submittedName>
        <fullName evidence="1">Uncharacterized protein</fullName>
    </submittedName>
</protein>
<comment type="caution">
    <text evidence="1">The sequence shown here is derived from an EMBL/GenBank/DDBJ whole genome shotgun (WGS) entry which is preliminary data.</text>
</comment>
<sequence length="92" mass="10433">MESVLKPIPTDHPTRPHGFNIGMKGRVAEWLEAIEKLPPNAIIYFIFRLFEPCPKSMEPDDGLRHFASGVVCAITLTIPSYETIQSQPLWKI</sequence>
<dbReference type="EMBL" id="CAJVRL010000065">
    <property type="protein sequence ID" value="CAG8955742.1"/>
    <property type="molecule type" value="Genomic_DNA"/>
</dbReference>
<name>A0A9N9L196_9HELO</name>
<dbReference type="AlphaFoldDB" id="A0A9N9L196"/>
<keyword evidence="2" id="KW-1185">Reference proteome</keyword>
<organism evidence="1 2">
    <name type="scientific">Hymenoscyphus fraxineus</name>
    <dbReference type="NCBI Taxonomy" id="746836"/>
    <lineage>
        <taxon>Eukaryota</taxon>
        <taxon>Fungi</taxon>
        <taxon>Dikarya</taxon>
        <taxon>Ascomycota</taxon>
        <taxon>Pezizomycotina</taxon>
        <taxon>Leotiomycetes</taxon>
        <taxon>Helotiales</taxon>
        <taxon>Helotiaceae</taxon>
        <taxon>Hymenoscyphus</taxon>
    </lineage>
</organism>
<reference evidence="1" key="1">
    <citation type="submission" date="2021-07" db="EMBL/GenBank/DDBJ databases">
        <authorList>
            <person name="Durling M."/>
        </authorList>
    </citation>
    <scope>NUCLEOTIDE SEQUENCE</scope>
</reference>
<accession>A0A9N9L196</accession>
<dbReference type="Proteomes" id="UP000696280">
    <property type="component" value="Unassembled WGS sequence"/>
</dbReference>